<keyword evidence="1" id="KW-1005">Bacterial flagellum biogenesis</keyword>
<evidence type="ECO:0000256" key="1">
    <source>
        <dbReference type="ARBA" id="ARBA00022795"/>
    </source>
</evidence>
<dbReference type="Proteomes" id="UP001642464">
    <property type="component" value="Unassembled WGS sequence"/>
</dbReference>
<name>A0ABP0LKK6_9DINO</name>
<organism evidence="5 6">
    <name type="scientific">Durusdinium trenchii</name>
    <dbReference type="NCBI Taxonomy" id="1381693"/>
    <lineage>
        <taxon>Eukaryota</taxon>
        <taxon>Sar</taxon>
        <taxon>Alveolata</taxon>
        <taxon>Dinophyceae</taxon>
        <taxon>Suessiales</taxon>
        <taxon>Symbiodiniaceae</taxon>
        <taxon>Durusdinium</taxon>
    </lineage>
</organism>
<dbReference type="Gene3D" id="2.60.40.4070">
    <property type="match status" value="1"/>
</dbReference>
<dbReference type="InterPro" id="IPR038610">
    <property type="entry name" value="FliK-like_C_sf"/>
</dbReference>
<dbReference type="Pfam" id="PF13860">
    <property type="entry name" value="FlgD_ig"/>
    <property type="match status" value="1"/>
</dbReference>
<feature type="region of interest" description="Disordered" evidence="2">
    <location>
        <begin position="1"/>
        <end position="98"/>
    </location>
</feature>
<accession>A0ABP0LKK6</accession>
<dbReference type="InterPro" id="IPR021136">
    <property type="entry name" value="Flagellar_hook_control-like_C"/>
</dbReference>
<dbReference type="Pfam" id="PF03963">
    <property type="entry name" value="FlgD"/>
    <property type="match status" value="1"/>
</dbReference>
<feature type="compositionally biased region" description="Basic and acidic residues" evidence="2">
    <location>
        <begin position="37"/>
        <end position="98"/>
    </location>
</feature>
<evidence type="ECO:0000313" key="5">
    <source>
        <dbReference type="EMBL" id="CAK9039488.1"/>
    </source>
</evidence>
<feature type="domain" description="Flagellar hook-length control protein-like C-terminal" evidence="3">
    <location>
        <begin position="341"/>
        <end position="399"/>
    </location>
</feature>
<evidence type="ECO:0000313" key="6">
    <source>
        <dbReference type="Proteomes" id="UP001642464"/>
    </source>
</evidence>
<dbReference type="InterPro" id="IPR005648">
    <property type="entry name" value="FlgD"/>
</dbReference>
<dbReference type="Pfam" id="PF02120">
    <property type="entry name" value="Flg_hook"/>
    <property type="match status" value="1"/>
</dbReference>
<comment type="caution">
    <text evidence="5">The sequence shown here is derived from an EMBL/GenBank/DDBJ whole genome shotgun (WGS) entry which is preliminary data.</text>
</comment>
<dbReference type="Gene3D" id="3.30.750.140">
    <property type="match status" value="1"/>
</dbReference>
<feature type="domain" description="FlgD/Vpr Ig-like" evidence="4">
    <location>
        <begin position="509"/>
        <end position="551"/>
    </location>
</feature>
<proteinExistence type="predicted"/>
<protein>
    <submittedName>
        <fullName evidence="5">Basal-body rod modification protein FlgD</fullName>
    </submittedName>
</protein>
<dbReference type="InterPro" id="IPR025965">
    <property type="entry name" value="FlgD/Vpr_Ig-like"/>
</dbReference>
<evidence type="ECO:0000256" key="2">
    <source>
        <dbReference type="SAM" id="MobiDB-lite"/>
    </source>
</evidence>
<evidence type="ECO:0000259" key="4">
    <source>
        <dbReference type="Pfam" id="PF13860"/>
    </source>
</evidence>
<dbReference type="EMBL" id="CAXAMM010016668">
    <property type="protein sequence ID" value="CAK9039488.1"/>
    <property type="molecule type" value="Genomic_DNA"/>
</dbReference>
<dbReference type="Gene3D" id="2.30.30.910">
    <property type="match status" value="1"/>
</dbReference>
<dbReference type="CDD" id="cd17470">
    <property type="entry name" value="T3SS_Flik_C"/>
    <property type="match status" value="1"/>
</dbReference>
<gene>
    <name evidence="5" type="ORF">SCF082_LOCUS23108</name>
</gene>
<sequence>MVMEAPIFPVRAIENGAQQAPKKVEGDRSLKPAGGEELSRDSDDSFADHMEKDAQPGAREQENAGFNKRDGDQRQAADSRAEKSEESAQTADKDSKPHEITLAAADGVKTVAAASSKTVFAVNVSPAAATDDSKGIDVLAHTHVQTVSDAGKTAANSFGAPQPVLTDGAIGEAVAAKNVRTPDQTLARPDVQFADAPKTSGYETSIVQRSDKVVTAPGGIAGAIELPAGLETPADADIVLDDLIEVEIPRPQDSKAIKHTSSVVNHTAASSSLSALQSSADLNIRHDGEIEIKPLLGGQNDLSMTKLVAAQAAQAATPTQPASSAAAASAAAQIVAAIKTEAKSGNIELRLDPPEMGRVRMNLSIETADAVKAVLTVERPETLDHLRRNMNQFIDDLKMANAAATAASDFQSFLQLLTAQMRNQDPLSPIDSTQFVEQLASFSSVEQQIETNKKLDALTAGLAGADLETATQWVGKDVEVVNSTARFNGAPVTFGVPDTTLGDVQREYAVRNASGDVIHRAPIASGAREFTWDGTTANGNTAPIGDYSISVDFIADGAVAETQQPLARGRVTEARFTGDSDVQLVLSNGVIIDTSDIRAVREPQASATGA</sequence>
<reference evidence="5 6" key="1">
    <citation type="submission" date="2024-02" db="EMBL/GenBank/DDBJ databases">
        <authorList>
            <person name="Chen Y."/>
            <person name="Shah S."/>
            <person name="Dougan E. K."/>
            <person name="Thang M."/>
            <person name="Chan C."/>
        </authorList>
    </citation>
    <scope>NUCLEOTIDE SEQUENCE [LARGE SCALE GENOMIC DNA]</scope>
</reference>
<evidence type="ECO:0000259" key="3">
    <source>
        <dbReference type="Pfam" id="PF02120"/>
    </source>
</evidence>
<keyword evidence="6" id="KW-1185">Reference proteome</keyword>